<feature type="domain" description="DUF4190" evidence="3">
    <location>
        <begin position="84"/>
        <end position="144"/>
    </location>
</feature>
<feature type="transmembrane region" description="Helical" evidence="2">
    <location>
        <begin position="86"/>
        <end position="113"/>
    </location>
</feature>
<name>A0A4Z1E2Q2_9MICO</name>
<evidence type="ECO:0000256" key="1">
    <source>
        <dbReference type="SAM" id="MobiDB-lite"/>
    </source>
</evidence>
<organism evidence="4 5">
    <name type="scientific">Serinibacter arcticus</name>
    <dbReference type="NCBI Taxonomy" id="1655435"/>
    <lineage>
        <taxon>Bacteria</taxon>
        <taxon>Bacillati</taxon>
        <taxon>Actinomycetota</taxon>
        <taxon>Actinomycetes</taxon>
        <taxon>Micrococcales</taxon>
        <taxon>Beutenbergiaceae</taxon>
        <taxon>Serinibacter</taxon>
    </lineage>
</organism>
<feature type="transmembrane region" description="Helical" evidence="2">
    <location>
        <begin position="133"/>
        <end position="157"/>
    </location>
</feature>
<dbReference type="AlphaFoldDB" id="A0A4Z1E2Q2"/>
<gene>
    <name evidence="4" type="ORF">SERN_1503</name>
</gene>
<comment type="caution">
    <text evidence="4">The sequence shown here is derived from an EMBL/GenBank/DDBJ whole genome shotgun (WGS) entry which is preliminary data.</text>
</comment>
<evidence type="ECO:0000313" key="5">
    <source>
        <dbReference type="Proteomes" id="UP000297318"/>
    </source>
</evidence>
<protein>
    <recommendedName>
        <fullName evidence="3">DUF4190 domain-containing protein</fullName>
    </recommendedName>
</protein>
<dbReference type="EMBL" id="RHPJ01000002">
    <property type="protein sequence ID" value="TGO05499.1"/>
    <property type="molecule type" value="Genomic_DNA"/>
</dbReference>
<proteinExistence type="predicted"/>
<evidence type="ECO:0000256" key="2">
    <source>
        <dbReference type="SAM" id="Phobius"/>
    </source>
</evidence>
<reference evidence="4 5" key="1">
    <citation type="submission" date="2018-11" db="EMBL/GenBank/DDBJ databases">
        <title>Complete genome sequencing of the Actinobacteria Serinibacter sp. K3-2.</title>
        <authorList>
            <person name="Rakitin A.L."/>
            <person name="Beletsky A.V."/>
            <person name="Mardanov A.V."/>
            <person name="Ravin N.V."/>
            <person name="Gromova A.S."/>
            <person name="Filippova S.N."/>
            <person name="Gal'Chenko V.F."/>
        </authorList>
    </citation>
    <scope>NUCLEOTIDE SEQUENCE [LARGE SCALE GENOMIC DNA]</scope>
    <source>
        <strain evidence="4 5">K3-2</strain>
    </source>
</reference>
<dbReference type="RefSeq" id="WP_135849494.1">
    <property type="nucleotide sequence ID" value="NZ_RHPJ01000002.1"/>
</dbReference>
<dbReference type="OrthoDB" id="4374883at2"/>
<feature type="region of interest" description="Disordered" evidence="1">
    <location>
        <begin position="1"/>
        <end position="55"/>
    </location>
</feature>
<keyword evidence="2" id="KW-0472">Membrane</keyword>
<sequence length="162" mass="16073">MTNPYGSEDGQSSGQQPPYGAPGYGQPAAPSYGSSSGYGGVQDAAHGAPPAPPYGAPSPYAASPYATTPYASGGYGGQPQQNQMALIALVCSLAGLVTGLSVFAGIVCGHIALSQLRQNPQQTGRGMAVAALWVGYGLLALGIAAVVAYIAIFAAVVSSSSY</sequence>
<evidence type="ECO:0000313" key="4">
    <source>
        <dbReference type="EMBL" id="TGO05499.1"/>
    </source>
</evidence>
<dbReference type="Pfam" id="PF13828">
    <property type="entry name" value="DUF4190"/>
    <property type="match status" value="1"/>
</dbReference>
<keyword evidence="5" id="KW-1185">Reference proteome</keyword>
<feature type="compositionally biased region" description="Low complexity" evidence="1">
    <location>
        <begin position="24"/>
        <end position="35"/>
    </location>
</feature>
<keyword evidence="2" id="KW-1133">Transmembrane helix</keyword>
<dbReference type="Proteomes" id="UP000297318">
    <property type="component" value="Unassembled WGS sequence"/>
</dbReference>
<accession>A0A4Z1E2Q2</accession>
<keyword evidence="2" id="KW-0812">Transmembrane</keyword>
<evidence type="ECO:0000259" key="3">
    <source>
        <dbReference type="Pfam" id="PF13828"/>
    </source>
</evidence>
<dbReference type="InterPro" id="IPR025241">
    <property type="entry name" value="DUF4190"/>
</dbReference>